<feature type="signal peptide" evidence="7">
    <location>
        <begin position="1"/>
        <end position="24"/>
    </location>
</feature>
<dbReference type="STRING" id="139420.A0A371DKF4"/>
<dbReference type="OrthoDB" id="2797809at2759"/>
<feature type="compositionally biased region" description="Low complexity" evidence="5">
    <location>
        <begin position="187"/>
        <end position="219"/>
    </location>
</feature>
<sequence length="336" mass="34593">MYTLSLLAVSLVLQFTNRGQLARAQTTQAVCTAAHAWMSNSKGQSPCLVAAYLHLPCEGGQNTNVDAMTQPTQYYTANNDACQCNMVSYAMFEACQNCQFDNGTTVTSYSRFSLNCTTQNKGYPESIPVGTAVPAWAYQDVSATDFFNLTVAFGVAAEDLPDTTASIAPGSSTSIATLSGTGTVGDSSPTTHASSSTSSSASASASASPSSSPSAGGASHSIVGPVVGGVVGGVLGAVALGSLLFYFLRRRSQRSAPHPEAQTVQVPPASPGFNPTPKSGAYEPWQTASPAAPLLYNPEDPRTYPSAAPGGPQSTSTTLVQPTNHANLAYHGTAEL</sequence>
<feature type="compositionally biased region" description="Polar residues" evidence="5">
    <location>
        <begin position="312"/>
        <end position="323"/>
    </location>
</feature>
<comment type="subcellular location">
    <subcellularLocation>
        <location evidence="1">Membrane</location>
        <topology evidence="1">Single-pass membrane protein</topology>
    </subcellularLocation>
</comment>
<keyword evidence="4 6" id="KW-0472">Membrane</keyword>
<keyword evidence="3 6" id="KW-1133">Transmembrane helix</keyword>
<keyword evidence="7" id="KW-0732">Signal</keyword>
<evidence type="ECO:0000256" key="5">
    <source>
        <dbReference type="SAM" id="MobiDB-lite"/>
    </source>
</evidence>
<keyword evidence="9" id="KW-1185">Reference proteome</keyword>
<proteinExistence type="predicted"/>
<feature type="transmembrane region" description="Helical" evidence="6">
    <location>
        <begin position="222"/>
        <end position="248"/>
    </location>
</feature>
<dbReference type="GO" id="GO:0071944">
    <property type="term" value="C:cell periphery"/>
    <property type="evidence" value="ECO:0007669"/>
    <property type="project" value="UniProtKB-ARBA"/>
</dbReference>
<evidence type="ECO:0008006" key="10">
    <source>
        <dbReference type="Google" id="ProtNLM"/>
    </source>
</evidence>
<gene>
    <name evidence="8" type="ORF">OH76DRAFT_1470046</name>
</gene>
<evidence type="ECO:0000256" key="7">
    <source>
        <dbReference type="SAM" id="SignalP"/>
    </source>
</evidence>
<feature type="region of interest" description="Disordered" evidence="5">
    <location>
        <begin position="178"/>
        <end position="219"/>
    </location>
</feature>
<evidence type="ECO:0000256" key="2">
    <source>
        <dbReference type="ARBA" id="ARBA00022692"/>
    </source>
</evidence>
<evidence type="ECO:0000256" key="6">
    <source>
        <dbReference type="SAM" id="Phobius"/>
    </source>
</evidence>
<evidence type="ECO:0000313" key="8">
    <source>
        <dbReference type="EMBL" id="RDX52996.1"/>
    </source>
</evidence>
<feature type="chain" id="PRO_5016580122" description="Mid2 domain-containing protein" evidence="7">
    <location>
        <begin position="25"/>
        <end position="336"/>
    </location>
</feature>
<evidence type="ECO:0000256" key="4">
    <source>
        <dbReference type="ARBA" id="ARBA00023136"/>
    </source>
</evidence>
<dbReference type="EMBL" id="KZ857388">
    <property type="protein sequence ID" value="RDX52996.1"/>
    <property type="molecule type" value="Genomic_DNA"/>
</dbReference>
<dbReference type="GO" id="GO:0016020">
    <property type="term" value="C:membrane"/>
    <property type="evidence" value="ECO:0007669"/>
    <property type="project" value="UniProtKB-SubCell"/>
</dbReference>
<evidence type="ECO:0000256" key="3">
    <source>
        <dbReference type="ARBA" id="ARBA00022989"/>
    </source>
</evidence>
<name>A0A371DKF4_9APHY</name>
<dbReference type="AlphaFoldDB" id="A0A371DKF4"/>
<dbReference type="InterPro" id="IPR051694">
    <property type="entry name" value="Immunoregulatory_rcpt-like"/>
</dbReference>
<dbReference type="PANTHER" id="PTHR15549">
    <property type="entry name" value="PAIRED IMMUNOGLOBULIN-LIKE TYPE 2 RECEPTOR"/>
    <property type="match status" value="1"/>
</dbReference>
<evidence type="ECO:0000313" key="9">
    <source>
        <dbReference type="Proteomes" id="UP000256964"/>
    </source>
</evidence>
<keyword evidence="2 6" id="KW-0812">Transmembrane</keyword>
<organism evidence="8 9">
    <name type="scientific">Lentinus brumalis</name>
    <dbReference type="NCBI Taxonomy" id="2498619"/>
    <lineage>
        <taxon>Eukaryota</taxon>
        <taxon>Fungi</taxon>
        <taxon>Dikarya</taxon>
        <taxon>Basidiomycota</taxon>
        <taxon>Agaricomycotina</taxon>
        <taxon>Agaricomycetes</taxon>
        <taxon>Polyporales</taxon>
        <taxon>Polyporaceae</taxon>
        <taxon>Lentinus</taxon>
    </lineage>
</organism>
<feature type="region of interest" description="Disordered" evidence="5">
    <location>
        <begin position="256"/>
        <end position="323"/>
    </location>
</feature>
<protein>
    <recommendedName>
        <fullName evidence="10">Mid2 domain-containing protein</fullName>
    </recommendedName>
</protein>
<evidence type="ECO:0000256" key="1">
    <source>
        <dbReference type="ARBA" id="ARBA00004167"/>
    </source>
</evidence>
<dbReference type="Proteomes" id="UP000256964">
    <property type="component" value="Unassembled WGS sequence"/>
</dbReference>
<reference evidence="8 9" key="1">
    <citation type="journal article" date="2018" name="Biotechnol. Biofuels">
        <title>Integrative visual omics of the white-rot fungus Polyporus brumalis exposes the biotechnological potential of its oxidative enzymes for delignifying raw plant biomass.</title>
        <authorList>
            <person name="Miyauchi S."/>
            <person name="Rancon A."/>
            <person name="Drula E."/>
            <person name="Hage H."/>
            <person name="Chaduli D."/>
            <person name="Favel A."/>
            <person name="Grisel S."/>
            <person name="Henrissat B."/>
            <person name="Herpoel-Gimbert I."/>
            <person name="Ruiz-Duenas F.J."/>
            <person name="Chevret D."/>
            <person name="Hainaut M."/>
            <person name="Lin J."/>
            <person name="Wang M."/>
            <person name="Pangilinan J."/>
            <person name="Lipzen A."/>
            <person name="Lesage-Meessen L."/>
            <person name="Navarro D."/>
            <person name="Riley R."/>
            <person name="Grigoriev I.V."/>
            <person name="Zhou S."/>
            <person name="Raouche S."/>
            <person name="Rosso M.N."/>
        </authorList>
    </citation>
    <scope>NUCLEOTIDE SEQUENCE [LARGE SCALE GENOMIC DNA]</scope>
    <source>
        <strain evidence="8 9">BRFM 1820</strain>
    </source>
</reference>
<accession>A0A371DKF4</accession>